<evidence type="ECO:0000256" key="4">
    <source>
        <dbReference type="PROSITE-ProRule" id="PRU00473"/>
    </source>
</evidence>
<dbReference type="CDD" id="cd07185">
    <property type="entry name" value="OmpA_C-like"/>
    <property type="match status" value="1"/>
</dbReference>
<dbReference type="PANTHER" id="PTHR30329">
    <property type="entry name" value="STATOR ELEMENT OF FLAGELLAR MOTOR COMPLEX"/>
    <property type="match status" value="1"/>
</dbReference>
<dbReference type="InterPro" id="IPR006664">
    <property type="entry name" value="OMP_bac"/>
</dbReference>
<reference evidence="6 7" key="1">
    <citation type="submission" date="2012-06" db="EMBL/GenBank/DDBJ databases">
        <title>Complete sequence of Thiocystis violascens DSM 198.</title>
        <authorList>
            <consortium name="US DOE Joint Genome Institute"/>
            <person name="Lucas S."/>
            <person name="Han J."/>
            <person name="Lapidus A."/>
            <person name="Cheng J.-F."/>
            <person name="Goodwin L."/>
            <person name="Pitluck S."/>
            <person name="Peters L."/>
            <person name="Ovchinnikova G."/>
            <person name="Teshima H."/>
            <person name="Detter J.C."/>
            <person name="Han C."/>
            <person name="Tapia R."/>
            <person name="Land M."/>
            <person name="Hauser L."/>
            <person name="Kyrpides N."/>
            <person name="Ivanova N."/>
            <person name="Pagani I."/>
            <person name="Vogl K."/>
            <person name="Liu Z."/>
            <person name="Frigaard N.-U."/>
            <person name="Bryant D."/>
            <person name="Woyke T."/>
        </authorList>
    </citation>
    <scope>NUCLEOTIDE SEQUENCE [LARGE SCALE GENOMIC DNA]</scope>
    <source>
        <strain evidence="7">ATCC 17096 / DSM 198 / 6111</strain>
    </source>
</reference>
<feature type="domain" description="OmpA-like" evidence="5">
    <location>
        <begin position="106"/>
        <end position="223"/>
    </location>
</feature>
<organism evidence="6 7">
    <name type="scientific">Thiocystis violascens (strain ATCC 17096 / DSM 198 / 6111)</name>
    <name type="common">Chromatium violascens</name>
    <dbReference type="NCBI Taxonomy" id="765911"/>
    <lineage>
        <taxon>Bacteria</taxon>
        <taxon>Pseudomonadati</taxon>
        <taxon>Pseudomonadota</taxon>
        <taxon>Gammaproteobacteria</taxon>
        <taxon>Chromatiales</taxon>
        <taxon>Chromatiaceae</taxon>
        <taxon>Thiocystis</taxon>
    </lineage>
</organism>
<evidence type="ECO:0000313" key="7">
    <source>
        <dbReference type="Proteomes" id="UP000006062"/>
    </source>
</evidence>
<keyword evidence="3" id="KW-0998">Cell outer membrane</keyword>
<dbReference type="RefSeq" id="WP_014776832.1">
    <property type="nucleotide sequence ID" value="NC_018012.1"/>
</dbReference>
<dbReference type="Proteomes" id="UP000006062">
    <property type="component" value="Chromosome"/>
</dbReference>
<comment type="subcellular location">
    <subcellularLocation>
        <location evidence="1">Cell outer membrane</location>
    </subcellularLocation>
</comment>
<dbReference type="PROSITE" id="PS51257">
    <property type="entry name" value="PROKAR_LIPOPROTEIN"/>
    <property type="match status" value="1"/>
</dbReference>
<dbReference type="InterPro" id="IPR006665">
    <property type="entry name" value="OmpA-like"/>
</dbReference>
<dbReference type="GO" id="GO:0009279">
    <property type="term" value="C:cell outer membrane"/>
    <property type="evidence" value="ECO:0007669"/>
    <property type="project" value="UniProtKB-SubCell"/>
</dbReference>
<evidence type="ECO:0000259" key="5">
    <source>
        <dbReference type="PROSITE" id="PS51123"/>
    </source>
</evidence>
<proteinExistence type="predicted"/>
<sequence>MKVDFSKRIAVAATVAVMIAGCAADGSGMSQTGRGAAIGTATGAAAGALIGSLGANAGRGALIGAVGGALIGSAVGHYMEQQHQDFQKALADEIANGMIRVQKLPNDELLVGMTGETAFEVDSDRIKPGFYSTMDKIAAIVNQYGKTELAVAGHTDSTGSAQHNQLLSERRAGSVENYLTGSGVYQERIASAGFGMNKPVASNSTEAGRRLNRRVDIIIVPITAT</sequence>
<dbReference type="Pfam" id="PF00691">
    <property type="entry name" value="OmpA"/>
    <property type="match status" value="1"/>
</dbReference>
<dbReference type="InterPro" id="IPR036737">
    <property type="entry name" value="OmpA-like_sf"/>
</dbReference>
<dbReference type="KEGG" id="tvi:Thivi_0255"/>
<dbReference type="PRINTS" id="PR01021">
    <property type="entry name" value="OMPADOMAIN"/>
</dbReference>
<dbReference type="PANTHER" id="PTHR30329:SF21">
    <property type="entry name" value="LIPOPROTEIN YIAD-RELATED"/>
    <property type="match status" value="1"/>
</dbReference>
<gene>
    <name evidence="6" type="ordered locus">Thivi_0255</name>
</gene>
<dbReference type="HOGENOM" id="CLU_016890_6_0_6"/>
<dbReference type="OrthoDB" id="9782229at2"/>
<dbReference type="InterPro" id="IPR039567">
    <property type="entry name" value="Gly-zipper"/>
</dbReference>
<dbReference type="AlphaFoldDB" id="I3Y5Q6"/>
<dbReference type="eggNOG" id="COG2885">
    <property type="taxonomic scope" value="Bacteria"/>
</dbReference>
<keyword evidence="2 4" id="KW-0472">Membrane</keyword>
<accession>I3Y5Q6</accession>
<keyword evidence="7" id="KW-1185">Reference proteome</keyword>
<evidence type="ECO:0000256" key="1">
    <source>
        <dbReference type="ARBA" id="ARBA00004442"/>
    </source>
</evidence>
<protein>
    <submittedName>
        <fullName evidence="6">Outer membrane protein/peptidoglycan-associated (Lipo)protein</fullName>
    </submittedName>
</protein>
<evidence type="ECO:0000256" key="2">
    <source>
        <dbReference type="ARBA" id="ARBA00023136"/>
    </source>
</evidence>
<evidence type="ECO:0000256" key="3">
    <source>
        <dbReference type="ARBA" id="ARBA00023237"/>
    </source>
</evidence>
<dbReference type="Gene3D" id="3.30.1330.60">
    <property type="entry name" value="OmpA-like domain"/>
    <property type="match status" value="1"/>
</dbReference>
<dbReference type="PROSITE" id="PS51123">
    <property type="entry name" value="OMPA_2"/>
    <property type="match status" value="1"/>
</dbReference>
<dbReference type="STRING" id="765911.Thivi_0255"/>
<name>I3Y5Q6_THIV6</name>
<dbReference type="Pfam" id="PF13488">
    <property type="entry name" value="Gly-zipper_Omp"/>
    <property type="match status" value="1"/>
</dbReference>
<dbReference type="EMBL" id="CP003154">
    <property type="protein sequence ID" value="AFL72324.1"/>
    <property type="molecule type" value="Genomic_DNA"/>
</dbReference>
<evidence type="ECO:0000313" key="6">
    <source>
        <dbReference type="EMBL" id="AFL72324.1"/>
    </source>
</evidence>
<dbReference type="InterPro" id="IPR050330">
    <property type="entry name" value="Bact_OuterMem_StrucFunc"/>
</dbReference>
<dbReference type="SUPFAM" id="SSF103088">
    <property type="entry name" value="OmpA-like"/>
    <property type="match status" value="1"/>
</dbReference>